<evidence type="ECO:0000313" key="5">
    <source>
        <dbReference type="Proteomes" id="UP000660262"/>
    </source>
</evidence>
<evidence type="ECO:0000256" key="2">
    <source>
        <dbReference type="SAM" id="MobiDB-lite"/>
    </source>
</evidence>
<dbReference type="CDD" id="cd00590">
    <property type="entry name" value="RRM_SF"/>
    <property type="match status" value="1"/>
</dbReference>
<feature type="domain" description="RRM" evidence="3">
    <location>
        <begin position="283"/>
        <end position="383"/>
    </location>
</feature>
<dbReference type="InterPro" id="IPR000504">
    <property type="entry name" value="RRM_dom"/>
</dbReference>
<feature type="domain" description="RRM" evidence="3">
    <location>
        <begin position="149"/>
        <end position="246"/>
    </location>
</feature>
<dbReference type="InterPro" id="IPR012677">
    <property type="entry name" value="Nucleotide-bd_a/b_plait_sf"/>
</dbReference>
<dbReference type="Proteomes" id="UP000660262">
    <property type="component" value="Unassembled WGS sequence"/>
</dbReference>
<dbReference type="PANTHER" id="PTHR37200:SF1">
    <property type="entry name" value="RNA-BINDING (RRM_RBD_RNP MOTIFS) FAMILY PROTEIN"/>
    <property type="match status" value="1"/>
</dbReference>
<proteinExistence type="predicted"/>
<evidence type="ECO:0000259" key="3">
    <source>
        <dbReference type="PROSITE" id="PS50102"/>
    </source>
</evidence>
<protein>
    <recommendedName>
        <fullName evidence="3">RRM domain-containing protein</fullName>
    </recommendedName>
</protein>
<dbReference type="PANTHER" id="PTHR37200">
    <property type="entry name" value="RNA-BINDING (RRM/RBD/RNP MOTIFS) FAMILY PROTEIN"/>
    <property type="match status" value="1"/>
</dbReference>
<dbReference type="PROSITE" id="PS50102">
    <property type="entry name" value="RRM"/>
    <property type="match status" value="2"/>
</dbReference>
<dbReference type="InterPro" id="IPR035979">
    <property type="entry name" value="RBD_domain_sf"/>
</dbReference>
<feature type="compositionally biased region" description="Polar residues" evidence="2">
    <location>
        <begin position="1"/>
        <end position="15"/>
    </location>
</feature>
<organism evidence="4 5">
    <name type="scientific">Pycnococcus provasolii</name>
    <dbReference type="NCBI Taxonomy" id="41880"/>
    <lineage>
        <taxon>Eukaryota</taxon>
        <taxon>Viridiplantae</taxon>
        <taxon>Chlorophyta</taxon>
        <taxon>Pseudoscourfieldiophyceae</taxon>
        <taxon>Pseudoscourfieldiales</taxon>
        <taxon>Pycnococcaceae</taxon>
        <taxon>Pycnococcus</taxon>
    </lineage>
</organism>
<dbReference type="Gene3D" id="3.30.70.330">
    <property type="match status" value="2"/>
</dbReference>
<feature type="region of interest" description="Disordered" evidence="2">
    <location>
        <begin position="1"/>
        <end position="89"/>
    </location>
</feature>
<reference evidence="4" key="1">
    <citation type="submission" date="2020-10" db="EMBL/GenBank/DDBJ databases">
        <title>Unveiling of a novel bifunctional photoreceptor, Dualchrome1, isolated from a cosmopolitan green alga.</title>
        <authorList>
            <person name="Suzuki S."/>
            <person name="Kawachi M."/>
        </authorList>
    </citation>
    <scope>NUCLEOTIDE SEQUENCE</scope>
    <source>
        <strain evidence="4">NIES 2893</strain>
    </source>
</reference>
<dbReference type="OrthoDB" id="1912879at2759"/>
<gene>
    <name evidence="4" type="ORF">PPROV_000364800</name>
</gene>
<accession>A0A830HC05</accession>
<comment type="caution">
    <text evidence="4">The sequence shown here is derived from an EMBL/GenBank/DDBJ whole genome shotgun (WGS) entry which is preliminary data.</text>
</comment>
<feature type="region of interest" description="Disordered" evidence="2">
    <location>
        <begin position="241"/>
        <end position="274"/>
    </location>
</feature>
<keyword evidence="5" id="KW-1185">Reference proteome</keyword>
<evidence type="ECO:0000256" key="1">
    <source>
        <dbReference type="PROSITE-ProRule" id="PRU00176"/>
    </source>
</evidence>
<keyword evidence="1" id="KW-0694">RNA-binding</keyword>
<evidence type="ECO:0000313" key="4">
    <source>
        <dbReference type="EMBL" id="GHP04896.1"/>
    </source>
</evidence>
<sequence length="399" mass="44437">MMTTTNARATLTMRSRNAPARALRSRRLTSPATPRRAALSLSSVPQPRHMARMAAPADYAPPPPPEKEQEDEPKGFGGNDDDDVAPAGEDVEKAANALKFLRGEAEKALELGFDSPVAPPAKLKEVFTLPEKRKKVVVQEKRYEDLPGPRIFVGNLPRKLQVEKDLKAIFKQGGVKGITQIRPILAKKTNTNKYTRDRPCAGYAFLTFEDDETASVFMDTWNEKLVTFGRGEKAKERTLIVVPAKEKEQPQKEGEGDDHDGTSSKASQAHDNEQMTVDVDKMVALFVGGLPHMSGLHPILRRHFDAPGVVKIVPILEDKESGQKGQTLEKHRRRCRGFGYVFIDTPEHAEAFKTQFHDSSLTFKSNASGEEFTRQLRVEDAKKLTNKQKRSLARTSAQT</sequence>
<dbReference type="GO" id="GO:0003723">
    <property type="term" value="F:RNA binding"/>
    <property type="evidence" value="ECO:0007669"/>
    <property type="project" value="UniProtKB-UniRule"/>
</dbReference>
<dbReference type="SMART" id="SM00360">
    <property type="entry name" value="RRM"/>
    <property type="match status" value="2"/>
</dbReference>
<dbReference type="EMBL" id="BNJQ01000009">
    <property type="protein sequence ID" value="GHP04896.1"/>
    <property type="molecule type" value="Genomic_DNA"/>
</dbReference>
<dbReference type="SUPFAM" id="SSF54928">
    <property type="entry name" value="RNA-binding domain, RBD"/>
    <property type="match status" value="1"/>
</dbReference>
<name>A0A830HC05_9CHLO</name>
<dbReference type="AlphaFoldDB" id="A0A830HC05"/>